<proteinExistence type="inferred from homology"/>
<evidence type="ECO:0000256" key="7">
    <source>
        <dbReference type="ARBA" id="ARBA00022723"/>
    </source>
</evidence>
<reference evidence="17" key="3">
    <citation type="submission" date="2020-12" db="UniProtKB">
        <authorList>
            <consortium name="EnsemblPlants"/>
        </authorList>
    </citation>
    <scope>IDENTIFICATION</scope>
</reference>
<dbReference type="KEGG" id="ppp:112285125"/>
<dbReference type="InterPro" id="IPR001199">
    <property type="entry name" value="Cyt_B5-like_heme/steroid-bd"/>
</dbReference>
<dbReference type="STRING" id="3218.A9SN90"/>
<dbReference type="EnsemblPlants" id="Pp3c7_25400V3.5">
    <property type="protein sequence ID" value="Pp3c7_25400V3.5"/>
    <property type="gene ID" value="Pp3c7_25400"/>
</dbReference>
<dbReference type="Gramene" id="Pp3c7_25400V3.7">
    <property type="protein sequence ID" value="Pp3c7_25400V3.7"/>
    <property type="gene ID" value="Pp3c7_25400"/>
</dbReference>
<keyword evidence="9 14" id="KW-1133">Transmembrane helix</keyword>
<dbReference type="EnsemblPlants" id="Pp3c7_25400V3.3">
    <property type="protein sequence ID" value="Pp3c7_25400V3.3"/>
    <property type="gene ID" value="Pp3c7_25400"/>
</dbReference>
<dbReference type="FunCoup" id="A9SN90">
    <property type="interactions" value="4078"/>
</dbReference>
<evidence type="ECO:0000313" key="16">
    <source>
        <dbReference type="EMBL" id="PNR51668.1"/>
    </source>
</evidence>
<evidence type="ECO:0000256" key="1">
    <source>
        <dbReference type="ARBA" id="ARBA00004236"/>
    </source>
</evidence>
<dbReference type="RefSeq" id="XP_024381447.1">
    <property type="nucleotide sequence ID" value="XM_024525679.2"/>
</dbReference>
<evidence type="ECO:0000259" key="15">
    <source>
        <dbReference type="SMART" id="SM01117"/>
    </source>
</evidence>
<reference evidence="16 18" key="2">
    <citation type="journal article" date="2018" name="Plant J.">
        <title>The Physcomitrella patens chromosome-scale assembly reveals moss genome structure and evolution.</title>
        <authorList>
            <person name="Lang D."/>
            <person name="Ullrich K.K."/>
            <person name="Murat F."/>
            <person name="Fuchs J."/>
            <person name="Jenkins J."/>
            <person name="Haas F.B."/>
            <person name="Piednoel M."/>
            <person name="Gundlach H."/>
            <person name="Van Bel M."/>
            <person name="Meyberg R."/>
            <person name="Vives C."/>
            <person name="Morata J."/>
            <person name="Symeonidi A."/>
            <person name="Hiss M."/>
            <person name="Muchero W."/>
            <person name="Kamisugi Y."/>
            <person name="Saleh O."/>
            <person name="Blanc G."/>
            <person name="Decker E.L."/>
            <person name="van Gessel N."/>
            <person name="Grimwood J."/>
            <person name="Hayes R.D."/>
            <person name="Graham S.W."/>
            <person name="Gunter L.E."/>
            <person name="McDaniel S.F."/>
            <person name="Hoernstein S.N.W."/>
            <person name="Larsson A."/>
            <person name="Li F.W."/>
            <person name="Perroud P.F."/>
            <person name="Phillips J."/>
            <person name="Ranjan P."/>
            <person name="Rokshar D.S."/>
            <person name="Rothfels C.J."/>
            <person name="Schneider L."/>
            <person name="Shu S."/>
            <person name="Stevenson D.W."/>
            <person name="Thummler F."/>
            <person name="Tillich M."/>
            <person name="Villarreal Aguilar J.C."/>
            <person name="Widiez T."/>
            <person name="Wong G.K."/>
            <person name="Wymore A."/>
            <person name="Zhang Y."/>
            <person name="Zimmer A.D."/>
            <person name="Quatrano R.S."/>
            <person name="Mayer K.F.X."/>
            <person name="Goodstein D."/>
            <person name="Casacuberta J.M."/>
            <person name="Vandepoele K."/>
            <person name="Reski R."/>
            <person name="Cuming A.C."/>
            <person name="Tuskan G.A."/>
            <person name="Maumus F."/>
            <person name="Salse J."/>
            <person name="Schmutz J."/>
            <person name="Rensing S.A."/>
        </authorList>
    </citation>
    <scope>NUCLEOTIDE SEQUENCE [LARGE SCALE GENOMIC DNA]</scope>
    <source>
        <strain evidence="17 18">cv. Gransden 2004</strain>
    </source>
</reference>
<dbReference type="Gramene" id="Pp3c7_25400V3.5">
    <property type="protein sequence ID" value="Pp3c7_25400V3.5"/>
    <property type="gene ID" value="Pp3c7_25400"/>
</dbReference>
<evidence type="ECO:0000256" key="4">
    <source>
        <dbReference type="ARBA" id="ARBA00022617"/>
    </source>
</evidence>
<keyword evidence="8" id="KW-0256">Endoplasmic reticulum</keyword>
<dbReference type="EnsemblPlants" id="Pp3c7_25400V3.7">
    <property type="protein sequence ID" value="Pp3c7_25400V3.7"/>
    <property type="gene ID" value="Pp3c7_25400"/>
</dbReference>
<dbReference type="GO" id="GO:0012505">
    <property type="term" value="C:endomembrane system"/>
    <property type="evidence" value="ECO:0000318"/>
    <property type="project" value="GO_Central"/>
</dbReference>
<dbReference type="GO" id="GO:0005496">
    <property type="term" value="F:steroid binding"/>
    <property type="evidence" value="ECO:0007669"/>
    <property type="project" value="UniProtKB-KW"/>
</dbReference>
<evidence type="ECO:0000256" key="5">
    <source>
        <dbReference type="ARBA" id="ARBA00022665"/>
    </source>
</evidence>
<keyword evidence="10" id="KW-0408">Iron</keyword>
<gene>
    <name evidence="17" type="primary">LOC112285125</name>
    <name evidence="16" type="ORF">PHYPA_010856</name>
</gene>
<reference evidence="16 18" key="1">
    <citation type="journal article" date="2008" name="Science">
        <title>The Physcomitrella genome reveals evolutionary insights into the conquest of land by plants.</title>
        <authorList>
            <person name="Rensing S."/>
            <person name="Lang D."/>
            <person name="Zimmer A."/>
            <person name="Terry A."/>
            <person name="Salamov A."/>
            <person name="Shapiro H."/>
            <person name="Nishiyama T."/>
            <person name="Perroud P.-F."/>
            <person name="Lindquist E."/>
            <person name="Kamisugi Y."/>
            <person name="Tanahashi T."/>
            <person name="Sakakibara K."/>
            <person name="Fujita T."/>
            <person name="Oishi K."/>
            <person name="Shin-I T."/>
            <person name="Kuroki Y."/>
            <person name="Toyoda A."/>
            <person name="Suzuki Y."/>
            <person name="Hashimoto A."/>
            <person name="Yamaguchi K."/>
            <person name="Sugano A."/>
            <person name="Kohara Y."/>
            <person name="Fujiyama A."/>
            <person name="Anterola A."/>
            <person name="Aoki S."/>
            <person name="Ashton N."/>
            <person name="Barbazuk W.B."/>
            <person name="Barker E."/>
            <person name="Bennetzen J."/>
            <person name="Bezanilla M."/>
            <person name="Blankenship R."/>
            <person name="Cho S.H."/>
            <person name="Dutcher S."/>
            <person name="Estelle M."/>
            <person name="Fawcett J.A."/>
            <person name="Gundlach H."/>
            <person name="Hanada K."/>
            <person name="Heyl A."/>
            <person name="Hicks K.A."/>
            <person name="Hugh J."/>
            <person name="Lohr M."/>
            <person name="Mayer K."/>
            <person name="Melkozernov A."/>
            <person name="Murata T."/>
            <person name="Nelson D."/>
            <person name="Pils B."/>
            <person name="Prigge M."/>
            <person name="Reiss B."/>
            <person name="Renner T."/>
            <person name="Rombauts S."/>
            <person name="Rushton P."/>
            <person name="Sanderfoot A."/>
            <person name="Schween G."/>
            <person name="Shiu S.-H."/>
            <person name="Stueber K."/>
            <person name="Theodoulou F.L."/>
            <person name="Tu H."/>
            <person name="Van de Peer Y."/>
            <person name="Verrier P.J."/>
            <person name="Waters E."/>
            <person name="Wood A."/>
            <person name="Yang L."/>
            <person name="Cove D."/>
            <person name="Cuming A."/>
            <person name="Hasebe M."/>
            <person name="Lucas S."/>
            <person name="Mishler D.B."/>
            <person name="Reski R."/>
            <person name="Grigoriev I."/>
            <person name="Quatrano R.S."/>
            <person name="Boore J.L."/>
        </authorList>
    </citation>
    <scope>NUCLEOTIDE SEQUENCE [LARGE SCALE GENOMIC DNA]</scope>
    <source>
        <strain evidence="17 18">cv. Gransden 2004</strain>
    </source>
</reference>
<organism evidence="16">
    <name type="scientific">Physcomitrium patens</name>
    <name type="common">Spreading-leaved earth moss</name>
    <name type="synonym">Physcomitrella patens</name>
    <dbReference type="NCBI Taxonomy" id="3218"/>
    <lineage>
        <taxon>Eukaryota</taxon>
        <taxon>Viridiplantae</taxon>
        <taxon>Streptophyta</taxon>
        <taxon>Embryophyta</taxon>
        <taxon>Bryophyta</taxon>
        <taxon>Bryophytina</taxon>
        <taxon>Bryopsida</taxon>
        <taxon>Funariidae</taxon>
        <taxon>Funariales</taxon>
        <taxon>Funariaceae</taxon>
        <taxon>Physcomitrium</taxon>
    </lineage>
</organism>
<dbReference type="GeneID" id="112285125"/>
<dbReference type="GO" id="GO:0005886">
    <property type="term" value="C:plasma membrane"/>
    <property type="evidence" value="ECO:0007669"/>
    <property type="project" value="UniProtKB-SubCell"/>
</dbReference>
<feature type="domain" description="Cytochrome b5 heme-binding" evidence="15">
    <location>
        <begin position="63"/>
        <end position="159"/>
    </location>
</feature>
<protein>
    <recommendedName>
        <fullName evidence="15">Cytochrome b5 heme-binding domain-containing protein</fullName>
    </recommendedName>
</protein>
<dbReference type="EnsemblPlants" id="Pp3c7_25400V3.4">
    <property type="protein sequence ID" value="Pp3c7_25400V3.4"/>
    <property type="gene ID" value="Pp3c7_25400"/>
</dbReference>
<keyword evidence="18" id="KW-1185">Reference proteome</keyword>
<dbReference type="RefSeq" id="XP_024381446.1">
    <property type="nucleotide sequence ID" value="XM_024525678.2"/>
</dbReference>
<dbReference type="RefSeq" id="XP_024381449.1">
    <property type="nucleotide sequence ID" value="XM_024525681.2"/>
</dbReference>
<dbReference type="RefSeq" id="XP_024381451.1">
    <property type="nucleotide sequence ID" value="XM_024525683.2"/>
</dbReference>
<dbReference type="Gramene" id="Pp3c7_25400V3.6">
    <property type="protein sequence ID" value="Pp3c7_25400V3.6"/>
    <property type="gene ID" value="Pp3c7_25400"/>
</dbReference>
<dbReference type="PANTHER" id="PTHR10281">
    <property type="entry name" value="MEMBRANE-ASSOCIATED PROGESTERONE RECEPTOR COMPONENT-RELATED"/>
    <property type="match status" value="1"/>
</dbReference>
<dbReference type="SUPFAM" id="SSF55856">
    <property type="entry name" value="Cytochrome b5-like heme/steroid binding domain"/>
    <property type="match status" value="1"/>
</dbReference>
<dbReference type="EMBL" id="ABEU02000007">
    <property type="protein sequence ID" value="PNR51668.1"/>
    <property type="molecule type" value="Genomic_DNA"/>
</dbReference>
<dbReference type="Gramene" id="Pp3c7_25400V3.3">
    <property type="protein sequence ID" value="Pp3c7_25400V3.3"/>
    <property type="gene ID" value="Pp3c7_25400"/>
</dbReference>
<dbReference type="Gene3D" id="3.10.120.10">
    <property type="entry name" value="Cytochrome b5-like heme/steroid binding domain"/>
    <property type="match status" value="1"/>
</dbReference>
<dbReference type="OMA" id="FFAHYSS"/>
<evidence type="ECO:0000256" key="14">
    <source>
        <dbReference type="SAM" id="Phobius"/>
    </source>
</evidence>
<dbReference type="FunFam" id="3.10.120.10:FF:000006">
    <property type="entry name" value="Membrane steroid-binding protein 1"/>
    <property type="match status" value="1"/>
</dbReference>
<dbReference type="SMART" id="SM01117">
    <property type="entry name" value="Cyt-b5"/>
    <property type="match status" value="1"/>
</dbReference>
<evidence type="ECO:0000256" key="2">
    <source>
        <dbReference type="ARBA" id="ARBA00004240"/>
    </source>
</evidence>
<dbReference type="RefSeq" id="XP_024381448.1">
    <property type="nucleotide sequence ID" value="XM_024525680.2"/>
</dbReference>
<evidence type="ECO:0000256" key="12">
    <source>
        <dbReference type="ARBA" id="ARBA00038357"/>
    </source>
</evidence>
<evidence type="ECO:0000256" key="8">
    <source>
        <dbReference type="ARBA" id="ARBA00022824"/>
    </source>
</evidence>
<dbReference type="EnsemblPlants" id="Pp3c7_25400V3.6">
    <property type="protein sequence ID" value="Pp3c7_25400V3.6"/>
    <property type="gene ID" value="Pp3c7_25400"/>
</dbReference>
<comment type="similarity">
    <text evidence="12">Belongs to the cytochrome b5 family. MAPR subfamily.</text>
</comment>
<dbReference type="Proteomes" id="UP000006727">
    <property type="component" value="Chromosome 7"/>
</dbReference>
<name>A9SN90_PHYPA</name>
<accession>A9SN90</accession>
<dbReference type="Gramene" id="Pp3c7_25400V3.2">
    <property type="protein sequence ID" value="Pp3c7_25400V3.2"/>
    <property type="gene ID" value="Pp3c7_25400"/>
</dbReference>
<dbReference type="InterPro" id="IPR036400">
    <property type="entry name" value="Cyt_B5-like_heme/steroid_sf"/>
</dbReference>
<dbReference type="Gramene" id="Pp3c7_25400V3.4">
    <property type="protein sequence ID" value="Pp3c7_25400V3.4"/>
    <property type="gene ID" value="Pp3c7_25400"/>
</dbReference>
<dbReference type="PaxDb" id="3218-PP1S97_92V6.3"/>
<keyword evidence="3" id="KW-1003">Cell membrane</keyword>
<evidence type="ECO:0000256" key="9">
    <source>
        <dbReference type="ARBA" id="ARBA00022989"/>
    </source>
</evidence>
<feature type="transmembrane region" description="Helical" evidence="14">
    <location>
        <begin position="20"/>
        <end position="40"/>
    </location>
</feature>
<dbReference type="OrthoDB" id="547796at2759"/>
<dbReference type="AlphaFoldDB" id="A9SN90"/>
<dbReference type="GO" id="GO:0005783">
    <property type="term" value="C:endoplasmic reticulum"/>
    <property type="evidence" value="ECO:0000318"/>
    <property type="project" value="GO_Central"/>
</dbReference>
<feature type="region of interest" description="Disordered" evidence="13">
    <location>
        <begin position="160"/>
        <end position="188"/>
    </location>
</feature>
<keyword evidence="6 14" id="KW-0812">Transmembrane</keyword>
<comment type="subcellular location">
    <subcellularLocation>
        <location evidence="1">Cell membrane</location>
    </subcellularLocation>
    <subcellularLocation>
        <location evidence="2">Endoplasmic reticulum</location>
    </subcellularLocation>
</comment>
<feature type="compositionally biased region" description="Polar residues" evidence="13">
    <location>
        <begin position="160"/>
        <end position="182"/>
    </location>
</feature>
<evidence type="ECO:0000313" key="17">
    <source>
        <dbReference type="EnsemblPlants" id="Pp3c7_25400V3.1"/>
    </source>
</evidence>
<dbReference type="InterPro" id="IPR050577">
    <property type="entry name" value="MAPR/NEUFC/NENF-like"/>
</dbReference>
<dbReference type="RefSeq" id="XP_024381450.1">
    <property type="nucleotide sequence ID" value="XM_024525682.2"/>
</dbReference>
<dbReference type="HOGENOM" id="CLU_042860_0_2_1"/>
<evidence type="ECO:0000256" key="11">
    <source>
        <dbReference type="ARBA" id="ARBA00023136"/>
    </source>
</evidence>
<keyword evidence="5" id="KW-0754">Steroid-binding</keyword>
<keyword evidence="4" id="KW-0349">Heme</keyword>
<evidence type="ECO:0000256" key="6">
    <source>
        <dbReference type="ARBA" id="ARBA00022692"/>
    </source>
</evidence>
<evidence type="ECO:0000256" key="10">
    <source>
        <dbReference type="ARBA" id="ARBA00023004"/>
    </source>
</evidence>
<dbReference type="EnsemblPlants" id="Pp3c7_25400V3.2">
    <property type="protein sequence ID" value="Pp3c7_25400V3.2"/>
    <property type="gene ID" value="Pp3c7_25400"/>
</dbReference>
<dbReference type="PANTHER" id="PTHR10281:SF72">
    <property type="entry name" value="NEUDESIN"/>
    <property type="match status" value="1"/>
</dbReference>
<evidence type="ECO:0000313" key="18">
    <source>
        <dbReference type="Proteomes" id="UP000006727"/>
    </source>
</evidence>
<dbReference type="Gramene" id="Pp3c7_25400V3.1">
    <property type="protein sequence ID" value="Pp3c7_25400V3.1"/>
    <property type="gene ID" value="Pp3c7_25400"/>
</dbReference>
<keyword evidence="7" id="KW-0479">Metal-binding</keyword>
<keyword evidence="5" id="KW-0446">Lipid-binding</keyword>
<dbReference type="Pfam" id="PF00173">
    <property type="entry name" value="Cyt-b5"/>
    <property type="match status" value="1"/>
</dbReference>
<dbReference type="GO" id="GO:0016020">
    <property type="term" value="C:membrane"/>
    <property type="evidence" value="ECO:0000318"/>
    <property type="project" value="GO_Central"/>
</dbReference>
<evidence type="ECO:0000256" key="3">
    <source>
        <dbReference type="ARBA" id="ARBA00022475"/>
    </source>
</evidence>
<dbReference type="GO" id="GO:0046872">
    <property type="term" value="F:metal ion binding"/>
    <property type="evidence" value="ECO:0007669"/>
    <property type="project" value="UniProtKB-KW"/>
</dbReference>
<evidence type="ECO:0000256" key="13">
    <source>
        <dbReference type="SAM" id="MobiDB-lite"/>
    </source>
</evidence>
<keyword evidence="11 14" id="KW-0472">Membrane</keyword>
<sequence>MAFVNATLALIPQYTGLSAGTFFTIIGLVVGIYYLILGLFAPPPPVKYVPVQPLPPPAQVGELTAKELAAYDGTDPSKPLLMAIKGQIYDVSQSRAFYGTGGPYALFAGKDASRALAKMSFEEKDLTGDTEGLSSYEVEALNDWEYKFISKYVKVGTVKPNTAQSEDAPTESPDAQPSSSESDTPKDE</sequence>
<dbReference type="EnsemblPlants" id="Pp3c7_25400V3.1">
    <property type="protein sequence ID" value="Pp3c7_25400V3.1"/>
    <property type="gene ID" value="Pp3c7_25400"/>
</dbReference>
<dbReference type="eggNOG" id="KOG1110">
    <property type="taxonomic scope" value="Eukaryota"/>
</dbReference>